<dbReference type="PANTHER" id="PTHR33678">
    <property type="entry name" value="BLL1576 PROTEIN"/>
    <property type="match status" value="1"/>
</dbReference>
<dbReference type="Proteomes" id="UP000237350">
    <property type="component" value="Unassembled WGS sequence"/>
</dbReference>
<proteinExistence type="predicted"/>
<evidence type="ECO:0000259" key="4">
    <source>
        <dbReference type="Pfam" id="PF13007"/>
    </source>
</evidence>
<dbReference type="InterPro" id="IPR004291">
    <property type="entry name" value="Transposase_IS66_central"/>
</dbReference>
<dbReference type="RefSeq" id="WP_103680566.1">
    <property type="nucleotide sequence ID" value="NZ_LPWH01000076.1"/>
</dbReference>
<dbReference type="Pfam" id="PF03050">
    <property type="entry name" value="DDE_Tnp_IS66"/>
    <property type="match status" value="1"/>
</dbReference>
<reference evidence="6" key="1">
    <citation type="submission" date="2015-12" db="EMBL/GenBank/DDBJ databases">
        <authorList>
            <person name="Lodha T.D."/>
            <person name="Chintalapati S."/>
            <person name="Chintalapati V.R."/>
            <person name="Sravanthi T."/>
        </authorList>
    </citation>
    <scope>NUCLEOTIDE SEQUENCE [LARGE SCALE GENOMIC DNA]</scope>
    <source>
        <strain evidence="6">JC133</strain>
    </source>
</reference>
<evidence type="ECO:0000256" key="1">
    <source>
        <dbReference type="SAM" id="MobiDB-lite"/>
    </source>
</evidence>
<evidence type="ECO:0000313" key="5">
    <source>
        <dbReference type="EMBL" id="POR00344.1"/>
    </source>
</evidence>
<dbReference type="InterPro" id="IPR024463">
    <property type="entry name" value="Transposase_TnpC_homeodom"/>
</dbReference>
<evidence type="ECO:0008006" key="7">
    <source>
        <dbReference type="Google" id="ProtNLM"/>
    </source>
</evidence>
<keyword evidence="6" id="KW-1185">Reference proteome</keyword>
<protein>
    <recommendedName>
        <fullName evidence="7">Transposase</fullName>
    </recommendedName>
</protein>
<feature type="region of interest" description="Disordered" evidence="1">
    <location>
        <begin position="80"/>
        <end position="129"/>
    </location>
</feature>
<feature type="domain" description="Transposase IS66 zinc-finger binding" evidence="3">
    <location>
        <begin position="135"/>
        <end position="178"/>
    </location>
</feature>
<feature type="compositionally biased region" description="Basic and acidic residues" evidence="1">
    <location>
        <begin position="116"/>
        <end position="129"/>
    </location>
</feature>
<accession>A0A2S4JLC2</accession>
<comment type="caution">
    <text evidence="5">The sequence shown here is derived from an EMBL/GenBank/DDBJ whole genome shotgun (WGS) entry which is preliminary data.</text>
</comment>
<organism evidence="5 6">
    <name type="scientific">Alkalispirochaeta sphaeroplastigenens</name>
    <dbReference type="NCBI Taxonomy" id="1187066"/>
    <lineage>
        <taxon>Bacteria</taxon>
        <taxon>Pseudomonadati</taxon>
        <taxon>Spirochaetota</taxon>
        <taxon>Spirochaetia</taxon>
        <taxon>Spirochaetales</taxon>
        <taxon>Spirochaetaceae</taxon>
        <taxon>Alkalispirochaeta</taxon>
    </lineage>
</organism>
<dbReference type="EMBL" id="LPWH01000076">
    <property type="protein sequence ID" value="POR00344.1"/>
    <property type="molecule type" value="Genomic_DNA"/>
</dbReference>
<dbReference type="InterPro" id="IPR024474">
    <property type="entry name" value="Znf_dom_IS66"/>
</dbReference>
<dbReference type="InterPro" id="IPR052344">
    <property type="entry name" value="Transposase-related"/>
</dbReference>
<feature type="compositionally biased region" description="Low complexity" evidence="1">
    <location>
        <begin position="86"/>
        <end position="95"/>
    </location>
</feature>
<gene>
    <name evidence="5" type="ORF">AU468_09730</name>
</gene>
<sequence>MALEPATLQQLDPHIRSYIEELERHREGARPADARWEKKYHALKVRHDALEEQLRLLLYKRFCRSSEQESVEQQQLFNEAEKTVNETESNSETSEPGATGETITVAEHSRKKSGRKSIDPKHDRTDHLHDISDEEKQCACGATLVRIGEETREVLNVVPLQIWVDRHIYPKYACHTCEGSADEDKPAVRTAPREPDILPRSIATPSLLSFILVNKFVDHLPFYRQEKRFEQIGVSISRQDMSNWTIKVAGKLQPLIDRFADLIRSGPLIQSDETPMLVMNEPGRAN</sequence>
<evidence type="ECO:0000259" key="3">
    <source>
        <dbReference type="Pfam" id="PF13005"/>
    </source>
</evidence>
<evidence type="ECO:0000313" key="6">
    <source>
        <dbReference type="Proteomes" id="UP000237350"/>
    </source>
</evidence>
<dbReference type="Pfam" id="PF13007">
    <property type="entry name" value="LZ_Tnp_IS66"/>
    <property type="match status" value="1"/>
</dbReference>
<evidence type="ECO:0000259" key="2">
    <source>
        <dbReference type="Pfam" id="PF03050"/>
    </source>
</evidence>
<dbReference type="AlphaFoldDB" id="A0A2S4JLC2"/>
<name>A0A2S4JLC2_9SPIO</name>
<feature type="domain" description="Transposase IS66 central" evidence="2">
    <location>
        <begin position="200"/>
        <end position="285"/>
    </location>
</feature>
<dbReference type="OrthoDB" id="357621at2"/>
<dbReference type="Pfam" id="PF13005">
    <property type="entry name" value="zf-IS66"/>
    <property type="match status" value="1"/>
</dbReference>
<feature type="domain" description="Transposase TnpC homeodomain" evidence="4">
    <location>
        <begin position="50"/>
        <end position="120"/>
    </location>
</feature>